<comment type="caution">
    <text evidence="3">The sequence shown here is derived from an EMBL/GenBank/DDBJ whole genome shotgun (WGS) entry which is preliminary data.</text>
</comment>
<dbReference type="GO" id="GO:0005829">
    <property type="term" value="C:cytosol"/>
    <property type="evidence" value="ECO:0007669"/>
    <property type="project" value="TreeGrafter"/>
</dbReference>
<dbReference type="Pfam" id="PF01381">
    <property type="entry name" value="HTH_3"/>
    <property type="match status" value="1"/>
</dbReference>
<dbReference type="PANTHER" id="PTHR46797:SF1">
    <property type="entry name" value="METHYLPHOSPHONATE SYNTHASE"/>
    <property type="match status" value="1"/>
</dbReference>
<accession>A0A0F9R6H5</accession>
<gene>
    <name evidence="3" type="ORF">LCGC14_0688690</name>
</gene>
<dbReference type="EMBL" id="LAZR01001422">
    <property type="protein sequence ID" value="KKN44887.1"/>
    <property type="molecule type" value="Genomic_DNA"/>
</dbReference>
<keyword evidence="1" id="KW-0238">DNA-binding</keyword>
<dbReference type="Gene3D" id="2.60.120.10">
    <property type="entry name" value="Jelly Rolls"/>
    <property type="match status" value="1"/>
</dbReference>
<dbReference type="InterPro" id="IPR013096">
    <property type="entry name" value="Cupin_2"/>
</dbReference>
<protein>
    <recommendedName>
        <fullName evidence="2">HTH cro/C1-type domain-containing protein</fullName>
    </recommendedName>
</protein>
<organism evidence="3">
    <name type="scientific">marine sediment metagenome</name>
    <dbReference type="NCBI Taxonomy" id="412755"/>
    <lineage>
        <taxon>unclassified sequences</taxon>
        <taxon>metagenomes</taxon>
        <taxon>ecological metagenomes</taxon>
    </lineage>
</organism>
<dbReference type="InterPro" id="IPR001387">
    <property type="entry name" value="Cro/C1-type_HTH"/>
</dbReference>
<dbReference type="CDD" id="cd02209">
    <property type="entry name" value="cupin_XRE_C"/>
    <property type="match status" value="1"/>
</dbReference>
<dbReference type="InterPro" id="IPR011051">
    <property type="entry name" value="RmlC_Cupin_sf"/>
</dbReference>
<sequence>MWITSEPLSEKEAKKALREALPDIDRYLKKRQIEIVPHEEWYLKEGTFNIQRVLNTWIDKYNQALAQGYDGLRLTVNLAWLEERDWRNFIEYEEKVNNVIDKYKIMAICTYSLDKCGASEVIDVVSTHQFALRKREANWELMLKSKPKEGKETRAVETTEKKKLGNNRELMTISRMKYNLMRELGKKILDIRLTRKVSLRDLEKHTGLSRSFLSQVEHGKTSPSISSLEKIAGALNTPLGHFFEGEFPKRISIIKKKKEKKFVAENSKAFYEILVPNIFSPTISPVLFTLKLGGKLSKSQLEAFKEERFIYVLKGKIELACLKGNFILEEGDSVYCKCDASCRKMSNVGNKEATVLWVMRTPST</sequence>
<name>A0A0F9R6H5_9ZZZZ</name>
<evidence type="ECO:0000256" key="1">
    <source>
        <dbReference type="ARBA" id="ARBA00023125"/>
    </source>
</evidence>
<feature type="domain" description="HTH cro/C1-type" evidence="2">
    <location>
        <begin position="188"/>
        <end position="242"/>
    </location>
</feature>
<dbReference type="AlphaFoldDB" id="A0A0F9R6H5"/>
<evidence type="ECO:0000259" key="2">
    <source>
        <dbReference type="PROSITE" id="PS50943"/>
    </source>
</evidence>
<dbReference type="Gene3D" id="1.10.260.40">
    <property type="entry name" value="lambda repressor-like DNA-binding domains"/>
    <property type="match status" value="1"/>
</dbReference>
<dbReference type="SMART" id="SM00530">
    <property type="entry name" value="HTH_XRE"/>
    <property type="match status" value="1"/>
</dbReference>
<dbReference type="SUPFAM" id="SSF47413">
    <property type="entry name" value="lambda repressor-like DNA-binding domains"/>
    <property type="match status" value="1"/>
</dbReference>
<dbReference type="PANTHER" id="PTHR46797">
    <property type="entry name" value="HTH-TYPE TRANSCRIPTIONAL REGULATOR"/>
    <property type="match status" value="1"/>
</dbReference>
<dbReference type="InterPro" id="IPR025847">
    <property type="entry name" value="MEDS_domain"/>
</dbReference>
<dbReference type="Pfam" id="PF07883">
    <property type="entry name" value="Cupin_2"/>
    <property type="match status" value="1"/>
</dbReference>
<dbReference type="InterPro" id="IPR010982">
    <property type="entry name" value="Lambda_DNA-bd_dom_sf"/>
</dbReference>
<dbReference type="InterPro" id="IPR014710">
    <property type="entry name" value="RmlC-like_jellyroll"/>
</dbReference>
<dbReference type="SUPFAM" id="SSF51182">
    <property type="entry name" value="RmlC-like cupins"/>
    <property type="match status" value="1"/>
</dbReference>
<dbReference type="CDD" id="cd00093">
    <property type="entry name" value="HTH_XRE"/>
    <property type="match status" value="1"/>
</dbReference>
<dbReference type="InterPro" id="IPR050807">
    <property type="entry name" value="TransReg_Diox_bact_type"/>
</dbReference>
<dbReference type="GO" id="GO:0003677">
    <property type="term" value="F:DNA binding"/>
    <property type="evidence" value="ECO:0007669"/>
    <property type="project" value="UniProtKB-KW"/>
</dbReference>
<reference evidence="3" key="1">
    <citation type="journal article" date="2015" name="Nature">
        <title>Complex archaea that bridge the gap between prokaryotes and eukaryotes.</title>
        <authorList>
            <person name="Spang A."/>
            <person name="Saw J.H."/>
            <person name="Jorgensen S.L."/>
            <person name="Zaremba-Niedzwiedzka K."/>
            <person name="Martijn J."/>
            <person name="Lind A.E."/>
            <person name="van Eijk R."/>
            <person name="Schleper C."/>
            <person name="Guy L."/>
            <person name="Ettema T.J."/>
        </authorList>
    </citation>
    <scope>NUCLEOTIDE SEQUENCE</scope>
</reference>
<proteinExistence type="predicted"/>
<evidence type="ECO:0000313" key="3">
    <source>
        <dbReference type="EMBL" id="KKN44887.1"/>
    </source>
</evidence>
<dbReference type="GO" id="GO:0003700">
    <property type="term" value="F:DNA-binding transcription factor activity"/>
    <property type="evidence" value="ECO:0007669"/>
    <property type="project" value="TreeGrafter"/>
</dbReference>
<dbReference type="Pfam" id="PF14417">
    <property type="entry name" value="MEDS"/>
    <property type="match status" value="1"/>
</dbReference>
<dbReference type="PROSITE" id="PS50943">
    <property type="entry name" value="HTH_CROC1"/>
    <property type="match status" value="1"/>
</dbReference>